<protein>
    <submittedName>
        <fullName evidence="3">Putative secreted peptide</fullName>
    </submittedName>
</protein>
<accession>A0A2M3ZQB8</accession>
<dbReference type="AlphaFoldDB" id="A0A2M3ZQB8"/>
<evidence type="ECO:0000256" key="1">
    <source>
        <dbReference type="SAM" id="MobiDB-lite"/>
    </source>
</evidence>
<organism evidence="3">
    <name type="scientific">Anopheles braziliensis</name>
    <dbReference type="NCBI Taxonomy" id="58242"/>
    <lineage>
        <taxon>Eukaryota</taxon>
        <taxon>Metazoa</taxon>
        <taxon>Ecdysozoa</taxon>
        <taxon>Arthropoda</taxon>
        <taxon>Hexapoda</taxon>
        <taxon>Insecta</taxon>
        <taxon>Pterygota</taxon>
        <taxon>Neoptera</taxon>
        <taxon>Endopterygota</taxon>
        <taxon>Diptera</taxon>
        <taxon>Nematocera</taxon>
        <taxon>Culicoidea</taxon>
        <taxon>Culicidae</taxon>
        <taxon>Anophelinae</taxon>
        <taxon>Anopheles</taxon>
    </lineage>
</organism>
<reference evidence="3" key="1">
    <citation type="submission" date="2018-01" db="EMBL/GenBank/DDBJ databases">
        <title>An insight into the sialome of Amazonian anophelines.</title>
        <authorList>
            <person name="Ribeiro J.M."/>
            <person name="Scarpassa V."/>
            <person name="Calvo E."/>
        </authorList>
    </citation>
    <scope>NUCLEOTIDE SEQUENCE</scope>
    <source>
        <tissue evidence="3">Salivary glands</tissue>
    </source>
</reference>
<evidence type="ECO:0000256" key="2">
    <source>
        <dbReference type="SAM" id="SignalP"/>
    </source>
</evidence>
<sequence length="69" mass="7291">MEVRARVLLLLVVSAAVVHLLATLTQHHTRHQHAVVCALVGRDQEEDLSVSTSAISGPLPGGEADTRSA</sequence>
<name>A0A2M3ZQB8_9DIPT</name>
<proteinExistence type="predicted"/>
<feature type="region of interest" description="Disordered" evidence="1">
    <location>
        <begin position="49"/>
        <end position="69"/>
    </location>
</feature>
<feature type="signal peptide" evidence="2">
    <location>
        <begin position="1"/>
        <end position="22"/>
    </location>
</feature>
<feature type="chain" id="PRO_5014617195" evidence="2">
    <location>
        <begin position="23"/>
        <end position="69"/>
    </location>
</feature>
<keyword evidence="2" id="KW-0732">Signal</keyword>
<evidence type="ECO:0000313" key="3">
    <source>
        <dbReference type="EMBL" id="MBW30588.1"/>
    </source>
</evidence>
<dbReference type="EMBL" id="GGFM01009837">
    <property type="protein sequence ID" value="MBW30588.1"/>
    <property type="molecule type" value="Transcribed_RNA"/>
</dbReference>